<keyword evidence="7" id="KW-1185">Reference proteome</keyword>
<dbReference type="FunFam" id="1.10.10.10:FF:000001">
    <property type="entry name" value="LysR family transcriptional regulator"/>
    <property type="match status" value="1"/>
</dbReference>
<organism evidence="6 7">
    <name type="scientific">Paraferrimonas sedimenticola</name>
    <dbReference type="NCBI Taxonomy" id="375674"/>
    <lineage>
        <taxon>Bacteria</taxon>
        <taxon>Pseudomonadati</taxon>
        <taxon>Pseudomonadota</taxon>
        <taxon>Gammaproteobacteria</taxon>
        <taxon>Alteromonadales</taxon>
        <taxon>Ferrimonadaceae</taxon>
        <taxon>Paraferrimonas</taxon>
    </lineage>
</organism>
<evidence type="ECO:0000256" key="1">
    <source>
        <dbReference type="ARBA" id="ARBA00009437"/>
    </source>
</evidence>
<dbReference type="RefSeq" id="WP_095505272.1">
    <property type="nucleotide sequence ID" value="NZ_BSNC01000004.1"/>
</dbReference>
<gene>
    <name evidence="6" type="primary">hdtR</name>
    <name evidence="6" type="ORF">GCM10007895_15960</name>
</gene>
<sequence>MNTELLRTFLEVAKTRHFAQAGENLFITQSAVSFRVKQLEEMLGTDLFTRERNNILLTPSGERLLPHAENMLAAWQAALQDVGVAGPKNVQLSIGSTSNLWDTFLQSLLPQMATRFPELYMRTEINPQRELVRAMLGGRLDLAVLLDPPQVSELNVQAIGHLELTLVASRAVADAEELEACGYVFVDWGTAFNLQQARVFDAPIAPVLHTGQSHIALEFLLKHGGAAFLPISLVEAHIDRGELVHVEHVPSVIRGVYLAHSDTAEQAKDVLPVVEFLKALAI</sequence>
<dbReference type="Pfam" id="PF00126">
    <property type="entry name" value="HTH_1"/>
    <property type="match status" value="1"/>
</dbReference>
<evidence type="ECO:0000256" key="2">
    <source>
        <dbReference type="ARBA" id="ARBA00023015"/>
    </source>
</evidence>
<keyword evidence="3" id="KW-0238">DNA-binding</keyword>
<name>A0AA37RV54_9GAMM</name>
<dbReference type="InterPro" id="IPR036390">
    <property type="entry name" value="WH_DNA-bd_sf"/>
</dbReference>
<feature type="domain" description="HTH lysR-type" evidence="5">
    <location>
        <begin position="1"/>
        <end position="58"/>
    </location>
</feature>
<dbReference type="PANTHER" id="PTHR30579">
    <property type="entry name" value="TRANSCRIPTIONAL REGULATOR"/>
    <property type="match status" value="1"/>
</dbReference>
<dbReference type="Pfam" id="PF03466">
    <property type="entry name" value="LysR_substrate"/>
    <property type="match status" value="1"/>
</dbReference>
<dbReference type="SUPFAM" id="SSF53850">
    <property type="entry name" value="Periplasmic binding protein-like II"/>
    <property type="match status" value="1"/>
</dbReference>
<reference evidence="6" key="1">
    <citation type="journal article" date="2014" name="Int. J. Syst. Evol. Microbiol.">
        <title>Complete genome sequence of Corynebacterium casei LMG S-19264T (=DSM 44701T), isolated from a smear-ripened cheese.</title>
        <authorList>
            <consortium name="US DOE Joint Genome Institute (JGI-PGF)"/>
            <person name="Walter F."/>
            <person name="Albersmeier A."/>
            <person name="Kalinowski J."/>
            <person name="Ruckert C."/>
        </authorList>
    </citation>
    <scope>NUCLEOTIDE SEQUENCE</scope>
    <source>
        <strain evidence="6">NBRC 101628</strain>
    </source>
</reference>
<dbReference type="InterPro" id="IPR036388">
    <property type="entry name" value="WH-like_DNA-bd_sf"/>
</dbReference>
<dbReference type="PANTHER" id="PTHR30579:SF8">
    <property type="entry name" value="HTH-TYPE TRANSCRIPTIONAL REGULATOR HDFR"/>
    <property type="match status" value="1"/>
</dbReference>
<evidence type="ECO:0000256" key="4">
    <source>
        <dbReference type="ARBA" id="ARBA00023163"/>
    </source>
</evidence>
<comment type="similarity">
    <text evidence="1">Belongs to the LysR transcriptional regulatory family.</text>
</comment>
<reference evidence="6" key="2">
    <citation type="submission" date="2023-01" db="EMBL/GenBank/DDBJ databases">
        <title>Draft genome sequence of Paraferrimonas sedimenticola strain NBRC 101628.</title>
        <authorList>
            <person name="Sun Q."/>
            <person name="Mori K."/>
        </authorList>
    </citation>
    <scope>NUCLEOTIDE SEQUENCE</scope>
    <source>
        <strain evidence="6">NBRC 101628</strain>
    </source>
</reference>
<dbReference type="SUPFAM" id="SSF46785">
    <property type="entry name" value="Winged helix' DNA-binding domain"/>
    <property type="match status" value="1"/>
</dbReference>
<protein>
    <submittedName>
        <fullName evidence="6">LysR family transcriptional regulator</fullName>
    </submittedName>
</protein>
<evidence type="ECO:0000313" key="7">
    <source>
        <dbReference type="Proteomes" id="UP001161422"/>
    </source>
</evidence>
<comment type="caution">
    <text evidence="6">The sequence shown here is derived from an EMBL/GenBank/DDBJ whole genome shotgun (WGS) entry which is preliminary data.</text>
</comment>
<dbReference type="PRINTS" id="PR00039">
    <property type="entry name" value="HTHLYSR"/>
</dbReference>
<evidence type="ECO:0000256" key="3">
    <source>
        <dbReference type="ARBA" id="ARBA00023125"/>
    </source>
</evidence>
<proteinExistence type="inferred from homology"/>
<dbReference type="InterPro" id="IPR000847">
    <property type="entry name" value="LysR_HTH_N"/>
</dbReference>
<accession>A0AA37RV54</accession>
<dbReference type="InterPro" id="IPR050176">
    <property type="entry name" value="LTTR"/>
</dbReference>
<dbReference type="Gene3D" id="1.10.10.10">
    <property type="entry name" value="Winged helix-like DNA-binding domain superfamily/Winged helix DNA-binding domain"/>
    <property type="match status" value="1"/>
</dbReference>
<evidence type="ECO:0000259" key="5">
    <source>
        <dbReference type="PROSITE" id="PS50931"/>
    </source>
</evidence>
<dbReference type="InterPro" id="IPR005119">
    <property type="entry name" value="LysR_subst-bd"/>
</dbReference>
<dbReference type="EMBL" id="BSNC01000004">
    <property type="protein sequence ID" value="GLP96290.1"/>
    <property type="molecule type" value="Genomic_DNA"/>
</dbReference>
<evidence type="ECO:0000313" key="6">
    <source>
        <dbReference type="EMBL" id="GLP96290.1"/>
    </source>
</evidence>
<dbReference type="Gene3D" id="3.40.190.10">
    <property type="entry name" value="Periplasmic binding protein-like II"/>
    <property type="match status" value="2"/>
</dbReference>
<dbReference type="GO" id="GO:0003700">
    <property type="term" value="F:DNA-binding transcription factor activity"/>
    <property type="evidence" value="ECO:0007669"/>
    <property type="project" value="InterPro"/>
</dbReference>
<dbReference type="PROSITE" id="PS50931">
    <property type="entry name" value="HTH_LYSR"/>
    <property type="match status" value="1"/>
</dbReference>
<dbReference type="AlphaFoldDB" id="A0AA37RV54"/>
<dbReference type="GO" id="GO:0003677">
    <property type="term" value="F:DNA binding"/>
    <property type="evidence" value="ECO:0007669"/>
    <property type="project" value="UniProtKB-KW"/>
</dbReference>
<keyword evidence="2" id="KW-0805">Transcription regulation</keyword>
<dbReference type="CDD" id="cd05466">
    <property type="entry name" value="PBP2_LTTR_substrate"/>
    <property type="match status" value="1"/>
</dbReference>
<keyword evidence="4" id="KW-0804">Transcription</keyword>
<dbReference type="Proteomes" id="UP001161422">
    <property type="component" value="Unassembled WGS sequence"/>
</dbReference>